<dbReference type="InParanoid" id="E6W3B8"/>
<dbReference type="EMBL" id="CP002432">
    <property type="protein sequence ID" value="ADU66872.1"/>
    <property type="molecule type" value="Genomic_DNA"/>
</dbReference>
<name>E6W3B8_DESIS</name>
<dbReference type="Pfam" id="PF03597">
    <property type="entry name" value="FixS"/>
    <property type="match status" value="1"/>
</dbReference>
<dbReference type="RefSeq" id="WP_013506750.1">
    <property type="nucleotide sequence ID" value="NC_014836.1"/>
</dbReference>
<proteinExistence type="predicted"/>
<keyword evidence="1" id="KW-1133">Transmembrane helix</keyword>
<dbReference type="KEGG" id="din:Selin_2152"/>
<dbReference type="eggNOG" id="COG3197">
    <property type="taxonomic scope" value="Bacteria"/>
</dbReference>
<evidence type="ECO:0000313" key="3">
    <source>
        <dbReference type="Proteomes" id="UP000002572"/>
    </source>
</evidence>
<gene>
    <name evidence="2" type="ordered locus">Selin_2152</name>
</gene>
<dbReference type="HOGENOM" id="CLU_176840_4_1_0"/>
<reference evidence="2 3" key="1">
    <citation type="submission" date="2010-12" db="EMBL/GenBank/DDBJ databases">
        <title>Complete sequence of Desulfurispirillum indicum S5.</title>
        <authorList>
            <consortium name="US DOE Joint Genome Institute"/>
            <person name="Lucas S."/>
            <person name="Copeland A."/>
            <person name="Lapidus A."/>
            <person name="Cheng J.-F."/>
            <person name="Goodwin L."/>
            <person name="Pitluck S."/>
            <person name="Chertkov O."/>
            <person name="Held B."/>
            <person name="Detter J.C."/>
            <person name="Han C."/>
            <person name="Tapia R."/>
            <person name="Land M."/>
            <person name="Hauser L."/>
            <person name="Kyrpides N."/>
            <person name="Ivanova N."/>
            <person name="Mikhailova N."/>
            <person name="Haggblom M."/>
            <person name="Rauschenbach I."/>
            <person name="Bini E."/>
            <person name="Woyke T."/>
        </authorList>
    </citation>
    <scope>NUCLEOTIDE SEQUENCE [LARGE SCALE GENOMIC DNA]</scope>
    <source>
        <strain evidence="3">ATCC BAA-1389 / DSM 22839 / S5</strain>
    </source>
</reference>
<dbReference type="STRING" id="653733.Selin_2152"/>
<keyword evidence="1" id="KW-0472">Membrane</keyword>
<evidence type="ECO:0000256" key="1">
    <source>
        <dbReference type="SAM" id="Phobius"/>
    </source>
</evidence>
<keyword evidence="1" id="KW-0812">Transmembrane</keyword>
<dbReference type="InterPro" id="IPR004714">
    <property type="entry name" value="Cyt_oxidase_maturation_cbb3"/>
</dbReference>
<dbReference type="NCBIfam" id="TIGR00847">
    <property type="entry name" value="ccoS"/>
    <property type="match status" value="1"/>
</dbReference>
<feature type="transmembrane region" description="Helical" evidence="1">
    <location>
        <begin position="6"/>
        <end position="27"/>
    </location>
</feature>
<dbReference type="AlphaFoldDB" id="E6W3B8"/>
<protein>
    <submittedName>
        <fullName evidence="2">Cytochrome oxidase maturation protein, cbb3-type</fullName>
    </submittedName>
</protein>
<organism evidence="2 3">
    <name type="scientific">Desulfurispirillum indicum (strain ATCC BAA-1389 / DSM 22839 / S5)</name>
    <dbReference type="NCBI Taxonomy" id="653733"/>
    <lineage>
        <taxon>Bacteria</taxon>
        <taxon>Pseudomonadati</taxon>
        <taxon>Chrysiogenota</taxon>
        <taxon>Chrysiogenia</taxon>
        <taxon>Chrysiogenales</taxon>
        <taxon>Chrysiogenaceae</taxon>
        <taxon>Desulfurispirillum</taxon>
    </lineage>
</organism>
<accession>E6W3B8</accession>
<evidence type="ECO:0000313" key="2">
    <source>
        <dbReference type="EMBL" id="ADU66872.1"/>
    </source>
</evidence>
<dbReference type="Proteomes" id="UP000002572">
    <property type="component" value="Chromosome"/>
</dbReference>
<dbReference type="PANTHER" id="PTHR41532">
    <property type="entry name" value="FIXS PROTEIN"/>
    <property type="match status" value="1"/>
</dbReference>
<dbReference type="OrthoDB" id="9815869at2"/>
<sequence length="52" mass="6171">MPYTYIILIILSLCLATGAWLIFIWALKRDQFDDMEGPKYRMLDDDDDKKQS</sequence>
<dbReference type="PANTHER" id="PTHR41532:SF1">
    <property type="entry name" value="FIXS PROTEIN"/>
    <property type="match status" value="1"/>
</dbReference>
<keyword evidence="3" id="KW-1185">Reference proteome</keyword>